<feature type="transmembrane region" description="Helical" evidence="10">
    <location>
        <begin position="170"/>
        <end position="189"/>
    </location>
</feature>
<dbReference type="GO" id="GO:0009060">
    <property type="term" value="P:aerobic respiration"/>
    <property type="evidence" value="ECO:0007669"/>
    <property type="project" value="TreeGrafter"/>
</dbReference>
<keyword evidence="7 10" id="KW-0472">Membrane</keyword>
<evidence type="ECO:0000256" key="6">
    <source>
        <dbReference type="ARBA" id="ARBA00022989"/>
    </source>
</evidence>
<evidence type="ECO:0000256" key="5">
    <source>
        <dbReference type="ARBA" id="ARBA00022692"/>
    </source>
</evidence>
<dbReference type="Pfam" id="PF00146">
    <property type="entry name" value="NADHdh"/>
    <property type="match status" value="1"/>
</dbReference>
<geneLocation type="mitochondrion" evidence="11"/>
<evidence type="ECO:0000313" key="11">
    <source>
        <dbReference type="EMBL" id="AFX58985.1"/>
    </source>
</evidence>
<keyword evidence="9 11" id="KW-0496">Mitochondrion</keyword>
<evidence type="ECO:0000256" key="4">
    <source>
        <dbReference type="ARBA" id="ARBA00022448"/>
    </source>
</evidence>
<comment type="catalytic activity">
    <reaction evidence="9">
        <text>a ubiquinone + NADH + 5 H(+)(in) = a ubiquinol + NAD(+) + 4 H(+)(out)</text>
        <dbReference type="Rhea" id="RHEA:29091"/>
        <dbReference type="Rhea" id="RHEA-COMP:9565"/>
        <dbReference type="Rhea" id="RHEA-COMP:9566"/>
        <dbReference type="ChEBI" id="CHEBI:15378"/>
        <dbReference type="ChEBI" id="CHEBI:16389"/>
        <dbReference type="ChEBI" id="CHEBI:17976"/>
        <dbReference type="ChEBI" id="CHEBI:57540"/>
        <dbReference type="ChEBI" id="CHEBI:57945"/>
        <dbReference type="EC" id="7.1.1.2"/>
    </reaction>
</comment>
<keyword evidence="8" id="KW-0520">NAD</keyword>
<keyword evidence="4" id="KW-0813">Transport</keyword>
<dbReference type="GO" id="GO:0005743">
    <property type="term" value="C:mitochondrial inner membrane"/>
    <property type="evidence" value="ECO:0007669"/>
    <property type="project" value="UniProtKB-SubCell"/>
</dbReference>
<name>U3LGH6_9HEXA</name>
<evidence type="ECO:0000256" key="1">
    <source>
        <dbReference type="ARBA" id="ARBA00004141"/>
    </source>
</evidence>
<feature type="transmembrane region" description="Helical" evidence="10">
    <location>
        <begin position="98"/>
        <end position="120"/>
    </location>
</feature>
<feature type="transmembrane region" description="Helical" evidence="10">
    <location>
        <begin position="5"/>
        <end position="21"/>
    </location>
</feature>
<feature type="transmembrane region" description="Helical" evidence="10">
    <location>
        <begin position="140"/>
        <end position="158"/>
    </location>
</feature>
<dbReference type="GO" id="GO:0008137">
    <property type="term" value="F:NADH dehydrogenase (ubiquinone) activity"/>
    <property type="evidence" value="ECO:0007669"/>
    <property type="project" value="UniProtKB-EC"/>
</dbReference>
<evidence type="ECO:0000256" key="2">
    <source>
        <dbReference type="ARBA" id="ARBA00010535"/>
    </source>
</evidence>
<reference evidence="11" key="1">
    <citation type="submission" date="2012-10" db="EMBL/GenBank/DDBJ databases">
        <title>Mitochondrial genome diversity in Ecdysozoa.</title>
        <authorList>
            <person name="Podsiadlowski L."/>
            <person name="Meusemann K."/>
            <person name="von Reumont B."/>
            <person name="Fahrein K."/>
            <person name="Dambach J."/>
            <person name="Braband A."/>
            <person name="Misof B."/>
        </authorList>
    </citation>
    <scope>NUCLEOTIDE SEQUENCE</scope>
</reference>
<comment type="subcellular location">
    <subcellularLocation>
        <location evidence="1">Membrane</location>
        <topology evidence="1">Multi-pass membrane protein</topology>
    </subcellularLocation>
    <subcellularLocation>
        <location evidence="8">Mitochondrion inner membrane</location>
        <topology evidence="8">Multi-pass membrane protein</topology>
    </subcellularLocation>
</comment>
<organism evidence="11">
    <name type="scientific">Acerentomon sp. JD-2012</name>
    <dbReference type="NCBI Taxonomy" id="1258700"/>
    <lineage>
        <taxon>Eukaryota</taxon>
        <taxon>Metazoa</taxon>
        <taxon>Ecdysozoa</taxon>
        <taxon>Arthropoda</taxon>
        <taxon>Hexapoda</taxon>
        <taxon>Protura</taxon>
        <taxon>Acerentomata</taxon>
        <taxon>Acerentomidae</taxon>
        <taxon>Acerentomon</taxon>
    </lineage>
</organism>
<dbReference type="InterPro" id="IPR001694">
    <property type="entry name" value="NADH_UbQ_OxRdtase_su1/FPO"/>
</dbReference>
<dbReference type="EMBL" id="JX963626">
    <property type="protein sequence ID" value="AFX58985.1"/>
    <property type="molecule type" value="Genomic_DNA"/>
</dbReference>
<evidence type="ECO:0000256" key="7">
    <source>
        <dbReference type="ARBA" id="ARBA00023136"/>
    </source>
</evidence>
<dbReference type="AlphaFoldDB" id="U3LGH6"/>
<evidence type="ECO:0000256" key="3">
    <source>
        <dbReference type="ARBA" id="ARBA00021009"/>
    </source>
</evidence>
<comment type="similarity">
    <text evidence="2 8">Belongs to the complex I subunit 1 family.</text>
</comment>
<dbReference type="PANTHER" id="PTHR11432:SF3">
    <property type="entry name" value="NADH-UBIQUINONE OXIDOREDUCTASE CHAIN 1"/>
    <property type="match status" value="1"/>
</dbReference>
<dbReference type="GO" id="GO:0003954">
    <property type="term" value="F:NADH dehydrogenase activity"/>
    <property type="evidence" value="ECO:0007669"/>
    <property type="project" value="TreeGrafter"/>
</dbReference>
<dbReference type="EC" id="7.1.1.2" evidence="9"/>
<keyword evidence="9" id="KW-0830">Ubiquinone</keyword>
<sequence>LTINILMLVGVLVGVAFFTLYERKVLGLIQLRKGPNKLGLGGITQPVADAVKLILKEPTWPYMSNFNMYMLAPYLGLSISLLAWAGTPLLSGHIDFKLSAVFFLCCLGASVYPVMISGWASGSKYASIGASRSIAQSLSYEVSLAIIMLIFFMLAYTLSFKELGGFQIKVMFIILLPLAGGLWAFSTIAELNRSPLDFAEGESELVSGF</sequence>
<accession>U3LGH6</accession>
<evidence type="ECO:0000256" key="9">
    <source>
        <dbReference type="RuleBase" id="RU000473"/>
    </source>
</evidence>
<dbReference type="PANTHER" id="PTHR11432">
    <property type="entry name" value="NADH DEHYDROGENASE SUBUNIT 1"/>
    <property type="match status" value="1"/>
</dbReference>
<evidence type="ECO:0000256" key="8">
    <source>
        <dbReference type="RuleBase" id="RU000471"/>
    </source>
</evidence>
<keyword evidence="6 10" id="KW-1133">Transmembrane helix</keyword>
<feature type="non-terminal residue" evidence="11">
    <location>
        <position position="1"/>
    </location>
</feature>
<evidence type="ECO:0000256" key="10">
    <source>
        <dbReference type="SAM" id="Phobius"/>
    </source>
</evidence>
<feature type="transmembrane region" description="Helical" evidence="10">
    <location>
        <begin position="66"/>
        <end position="86"/>
    </location>
</feature>
<feature type="non-terminal residue" evidence="11">
    <location>
        <position position="209"/>
    </location>
</feature>
<protein>
    <recommendedName>
        <fullName evidence="3 9">NADH-ubiquinone oxidoreductase chain 1</fullName>
        <ecNumber evidence="9">7.1.1.2</ecNumber>
    </recommendedName>
</protein>
<proteinExistence type="inferred from homology"/>
<keyword evidence="5 8" id="KW-0812">Transmembrane</keyword>